<protein>
    <submittedName>
        <fullName evidence="4">Transmembrane protease serine 11D-like</fullName>
    </submittedName>
</protein>
<dbReference type="PROSITE" id="PS50024">
    <property type="entry name" value="SEA"/>
    <property type="match status" value="1"/>
</dbReference>
<reference evidence="4" key="1">
    <citation type="submission" date="2025-08" db="UniProtKB">
        <authorList>
            <consortium name="RefSeq"/>
        </authorList>
    </citation>
    <scope>IDENTIFICATION</scope>
    <source>
        <strain evidence="4">J_2021</strain>
        <tissue evidence="4">Erythrocytes</tissue>
    </source>
</reference>
<organism evidence="3 4">
    <name type="scientific">Xenopus laevis</name>
    <name type="common">African clawed frog</name>
    <dbReference type="NCBI Taxonomy" id="8355"/>
    <lineage>
        <taxon>Eukaryota</taxon>
        <taxon>Metazoa</taxon>
        <taxon>Chordata</taxon>
        <taxon>Craniata</taxon>
        <taxon>Vertebrata</taxon>
        <taxon>Euteleostomi</taxon>
        <taxon>Amphibia</taxon>
        <taxon>Batrachia</taxon>
        <taxon>Anura</taxon>
        <taxon>Pipoidea</taxon>
        <taxon>Pipidae</taxon>
        <taxon>Xenopodinae</taxon>
        <taxon>Xenopus</taxon>
        <taxon>Xenopus</taxon>
    </lineage>
</organism>
<feature type="transmembrane region" description="Helical" evidence="1">
    <location>
        <begin position="12"/>
        <end position="35"/>
    </location>
</feature>
<name>A0A8J1M1W1_XENLA</name>
<dbReference type="InterPro" id="IPR000082">
    <property type="entry name" value="SEA_dom"/>
</dbReference>
<accession>A0A8J1M1W1</accession>
<dbReference type="Pfam" id="PF01390">
    <property type="entry name" value="SEA"/>
    <property type="match status" value="1"/>
</dbReference>
<dbReference type="AlphaFoldDB" id="A0A8J1M1W1"/>
<dbReference type="SUPFAM" id="SSF82671">
    <property type="entry name" value="SEA domain"/>
    <property type="match status" value="1"/>
</dbReference>
<dbReference type="RefSeq" id="XP_041435674.1">
    <property type="nucleotide sequence ID" value="XM_041579740.1"/>
</dbReference>
<keyword evidence="3" id="KW-1185">Reference proteome</keyword>
<dbReference type="CTD" id="121399331"/>
<dbReference type="Gene3D" id="3.30.70.960">
    <property type="entry name" value="SEA domain"/>
    <property type="match status" value="1"/>
</dbReference>
<evidence type="ECO:0000313" key="3">
    <source>
        <dbReference type="Proteomes" id="UP000186698"/>
    </source>
</evidence>
<proteinExistence type="predicted"/>
<evidence type="ECO:0000256" key="1">
    <source>
        <dbReference type="SAM" id="Phobius"/>
    </source>
</evidence>
<sequence length="105" mass="11451">MKSSGHCKVTIAVISFVSLTLVTAVIAAVVIVVVLGRNSSVSDPTINYYNGSFRITNINYTDDYKNSQSDAYKSMSAQIEGIISKTFDNSDVKNQYSSTKVISIR</sequence>
<dbReference type="InterPro" id="IPR036364">
    <property type="entry name" value="SEA_dom_sf"/>
</dbReference>
<keyword evidence="1" id="KW-1133">Transmembrane helix</keyword>
<dbReference type="OrthoDB" id="9366403at2759"/>
<dbReference type="Proteomes" id="UP000186698">
    <property type="component" value="Chromosome 1S"/>
</dbReference>
<dbReference type="KEGG" id="xla:121399331"/>
<evidence type="ECO:0000259" key="2">
    <source>
        <dbReference type="PROSITE" id="PS50024"/>
    </source>
</evidence>
<gene>
    <name evidence="4" type="primary">LOC121399331</name>
</gene>
<feature type="domain" description="SEA" evidence="2">
    <location>
        <begin position="45"/>
        <end position="105"/>
    </location>
</feature>
<dbReference type="GeneID" id="121399331"/>
<keyword evidence="1" id="KW-0472">Membrane</keyword>
<evidence type="ECO:0000313" key="4">
    <source>
        <dbReference type="RefSeq" id="XP_041435674.1"/>
    </source>
</evidence>
<keyword evidence="1" id="KW-0812">Transmembrane</keyword>